<protein>
    <submittedName>
        <fullName evidence="1">Polyprotein</fullName>
    </submittedName>
</protein>
<name>A0A1D8MBR7_9VIRU</name>
<organism evidence="1">
    <name type="scientific">Endornavirus-like virus</name>
    <dbReference type="NCBI Taxonomy" id="1906952"/>
    <lineage>
        <taxon>Viruses</taxon>
        <taxon>Riboviria</taxon>
        <taxon>Orthornavirae</taxon>
        <taxon>Kitrinoviricota</taxon>
        <taxon>Alsuviricetes</taxon>
        <taxon>Martellivirales</taxon>
        <taxon>Endornaviridae</taxon>
    </lineage>
</organism>
<dbReference type="EMBL" id="KX355155">
    <property type="protein sequence ID" value="AOV81693.1"/>
    <property type="molecule type" value="Genomic_RNA"/>
</dbReference>
<reference evidence="1" key="2">
    <citation type="submission" date="2016-05" db="EMBL/GenBank/DDBJ databases">
        <authorList>
            <person name="Lavstsen T."/>
            <person name="Jespersen J.S."/>
        </authorList>
    </citation>
    <scope>NUCLEOTIDE SEQUENCE</scope>
    <source>
        <strain evidence="1">Murdoch-15</strain>
    </source>
</reference>
<evidence type="ECO:0000313" key="1">
    <source>
        <dbReference type="EMBL" id="AOV81693.1"/>
    </source>
</evidence>
<proteinExistence type="predicted"/>
<feature type="non-terminal residue" evidence="1">
    <location>
        <position position="1"/>
    </location>
</feature>
<accession>A0A1D8MBR7</accession>
<sequence>PMGEEAMKNWNELTYKYSAGRNCHIVDGKPITDGSIKYENALLDPQEWLSHDKLQTVDVFSCNYSNEQTKYEPCKPAPTCVHPHGWLHEHTLNGKPCMCCGIKDKLVTGLCHTCKTHVPCNPATTCFHYHKHEQEHCCGKPECNCVRTIVRSCCKIESISNPCLV</sequence>
<feature type="non-terminal residue" evidence="1">
    <location>
        <position position="165"/>
    </location>
</feature>
<reference evidence="1" key="1">
    <citation type="journal article" date="2016" name="Virology">
        <title>Novel Endorna-like viruses, including three with two open reading frames, challenge the membership criteria and taxonomy of the Endornaviridae.</title>
        <authorList>
            <person name="Ong J.W."/>
            <person name="Li H."/>
            <person name="Sivasithamparam K."/>
            <person name="Dixon K.W."/>
            <person name="Jones M.G."/>
            <person name="Wylie S.J."/>
        </authorList>
    </citation>
    <scope>NUCLEOTIDE SEQUENCE</scope>
    <source>
        <strain evidence="1">Murdoch-15</strain>
    </source>
</reference>